<evidence type="ECO:0000313" key="9">
    <source>
        <dbReference type="Proteomes" id="UP000564885"/>
    </source>
</evidence>
<keyword evidence="9" id="KW-1185">Reference proteome</keyword>
<feature type="transmembrane region" description="Helical" evidence="6">
    <location>
        <begin position="263"/>
        <end position="288"/>
    </location>
</feature>
<evidence type="ECO:0000313" key="8">
    <source>
        <dbReference type="EMBL" id="NNM73136.1"/>
    </source>
</evidence>
<feature type="chain" id="PRO_5032617219" evidence="7">
    <location>
        <begin position="27"/>
        <end position="302"/>
    </location>
</feature>
<feature type="transmembrane region" description="Helical" evidence="6">
    <location>
        <begin position="153"/>
        <end position="172"/>
    </location>
</feature>
<evidence type="ECO:0000256" key="3">
    <source>
        <dbReference type="ARBA" id="ARBA00022692"/>
    </source>
</evidence>
<feature type="transmembrane region" description="Helical" evidence="6">
    <location>
        <begin position="192"/>
        <end position="209"/>
    </location>
</feature>
<dbReference type="Proteomes" id="UP000564885">
    <property type="component" value="Unassembled WGS sequence"/>
</dbReference>
<keyword evidence="5 6" id="KW-0472">Membrane</keyword>
<keyword evidence="2" id="KW-1003">Cell membrane</keyword>
<name>A0A849I047_9HYPH</name>
<dbReference type="InterPro" id="IPR019108">
    <property type="entry name" value="Caa3_assmbl_CtaG-rel"/>
</dbReference>
<evidence type="ECO:0000256" key="4">
    <source>
        <dbReference type="ARBA" id="ARBA00022989"/>
    </source>
</evidence>
<keyword evidence="4 6" id="KW-1133">Transmembrane helix</keyword>
<feature type="transmembrane region" description="Helical" evidence="6">
    <location>
        <begin position="111"/>
        <end position="133"/>
    </location>
</feature>
<evidence type="ECO:0000256" key="1">
    <source>
        <dbReference type="ARBA" id="ARBA00004651"/>
    </source>
</evidence>
<evidence type="ECO:0000256" key="5">
    <source>
        <dbReference type="ARBA" id="ARBA00023136"/>
    </source>
</evidence>
<organism evidence="8 9">
    <name type="scientific">Enterovirga aerilata</name>
    <dbReference type="NCBI Taxonomy" id="2730920"/>
    <lineage>
        <taxon>Bacteria</taxon>
        <taxon>Pseudomonadati</taxon>
        <taxon>Pseudomonadota</taxon>
        <taxon>Alphaproteobacteria</taxon>
        <taxon>Hyphomicrobiales</taxon>
        <taxon>Methylobacteriaceae</taxon>
        <taxon>Enterovirga</taxon>
    </lineage>
</organism>
<evidence type="ECO:0000256" key="7">
    <source>
        <dbReference type="SAM" id="SignalP"/>
    </source>
</evidence>
<feature type="transmembrane region" description="Helical" evidence="6">
    <location>
        <begin position="44"/>
        <end position="62"/>
    </location>
</feature>
<dbReference type="EMBL" id="JABEPP010000003">
    <property type="protein sequence ID" value="NNM73136.1"/>
    <property type="molecule type" value="Genomic_DNA"/>
</dbReference>
<evidence type="ECO:0000256" key="2">
    <source>
        <dbReference type="ARBA" id="ARBA00022475"/>
    </source>
</evidence>
<dbReference type="AlphaFoldDB" id="A0A849I047"/>
<reference evidence="8 9" key="1">
    <citation type="submission" date="2020-04" db="EMBL/GenBank/DDBJ databases">
        <title>Enterovirga sp. isolate from soil.</title>
        <authorList>
            <person name="Chea S."/>
            <person name="Kim D.-U."/>
        </authorList>
    </citation>
    <scope>NUCLEOTIDE SEQUENCE [LARGE SCALE GENOMIC DNA]</scope>
    <source>
        <strain evidence="8 9">DB1703</strain>
    </source>
</reference>
<accession>A0A849I047</accession>
<sequence length="302" mass="32031">MRTVRRPVRHAPFLVAGLAWPLAAVAHGGPTDAPPSWTFDPVVVVPLIVCATLYVAGTLRLWSKAGAGRGIRPWQVVSYSAGLLALAGALTSPLHWLGERLFTAHMIEHEIVMAVAAPLLALARPFGAFLWAFPGRIRRAAGRLGRGRSVGAAWSVVTRPAVATVLHGAAIWVWHLPPLLDLTVTDIALHRLQHASFLATALLFWWALVRRSNPGAACGHVFVTMLHTGLLGALIALAPRVLYAAQTSGAAICGLTPLEDQQLAGLVMWVPAGTIYAAAAITFLGLWIRGAGPGRMARDAVA</sequence>
<feature type="transmembrane region" description="Helical" evidence="6">
    <location>
        <begin position="74"/>
        <end position="91"/>
    </location>
</feature>
<comment type="caution">
    <text evidence="8">The sequence shown here is derived from an EMBL/GenBank/DDBJ whole genome shotgun (WGS) entry which is preliminary data.</text>
</comment>
<keyword evidence="3 6" id="KW-0812">Transmembrane</keyword>
<feature type="transmembrane region" description="Helical" evidence="6">
    <location>
        <begin position="221"/>
        <end position="243"/>
    </location>
</feature>
<gene>
    <name evidence="8" type="ORF">HJG44_12175</name>
</gene>
<keyword evidence="7" id="KW-0732">Signal</keyword>
<feature type="signal peptide" evidence="7">
    <location>
        <begin position="1"/>
        <end position="26"/>
    </location>
</feature>
<dbReference type="GO" id="GO:0005886">
    <property type="term" value="C:plasma membrane"/>
    <property type="evidence" value="ECO:0007669"/>
    <property type="project" value="UniProtKB-SubCell"/>
</dbReference>
<evidence type="ECO:0000256" key="6">
    <source>
        <dbReference type="SAM" id="Phobius"/>
    </source>
</evidence>
<proteinExistence type="predicted"/>
<protein>
    <submittedName>
        <fullName evidence="8">Cytochrome c oxidase assembly protein</fullName>
    </submittedName>
</protein>
<comment type="subcellular location">
    <subcellularLocation>
        <location evidence="1">Cell membrane</location>
        <topology evidence="1">Multi-pass membrane protein</topology>
    </subcellularLocation>
</comment>
<dbReference type="RefSeq" id="WP_171218628.1">
    <property type="nucleotide sequence ID" value="NZ_JABEPP010000003.1"/>
</dbReference>
<dbReference type="Pfam" id="PF09678">
    <property type="entry name" value="Caa3_CtaG"/>
    <property type="match status" value="1"/>
</dbReference>